<keyword evidence="3" id="KW-1185">Reference proteome</keyword>
<dbReference type="EMBL" id="JANPWB010000001">
    <property type="protein sequence ID" value="KAJ1213986.1"/>
    <property type="molecule type" value="Genomic_DNA"/>
</dbReference>
<organism evidence="2 3">
    <name type="scientific">Pleurodeles waltl</name>
    <name type="common">Iberian ribbed newt</name>
    <dbReference type="NCBI Taxonomy" id="8319"/>
    <lineage>
        <taxon>Eukaryota</taxon>
        <taxon>Metazoa</taxon>
        <taxon>Chordata</taxon>
        <taxon>Craniata</taxon>
        <taxon>Vertebrata</taxon>
        <taxon>Euteleostomi</taxon>
        <taxon>Amphibia</taxon>
        <taxon>Batrachia</taxon>
        <taxon>Caudata</taxon>
        <taxon>Salamandroidea</taxon>
        <taxon>Salamandridae</taxon>
        <taxon>Pleurodelinae</taxon>
        <taxon>Pleurodeles</taxon>
    </lineage>
</organism>
<evidence type="ECO:0000313" key="3">
    <source>
        <dbReference type="Proteomes" id="UP001066276"/>
    </source>
</evidence>
<accession>A0AAV7WMN1</accession>
<gene>
    <name evidence="2" type="ORF">NDU88_001615</name>
</gene>
<proteinExistence type="predicted"/>
<comment type="caution">
    <text evidence="2">The sequence shown here is derived from an EMBL/GenBank/DDBJ whole genome shotgun (WGS) entry which is preliminary data.</text>
</comment>
<dbReference type="AlphaFoldDB" id="A0AAV7WMN1"/>
<evidence type="ECO:0000313" key="2">
    <source>
        <dbReference type="EMBL" id="KAJ1213986.1"/>
    </source>
</evidence>
<protein>
    <submittedName>
        <fullName evidence="2">Uncharacterized protein</fullName>
    </submittedName>
</protein>
<evidence type="ECO:0000256" key="1">
    <source>
        <dbReference type="SAM" id="MobiDB-lite"/>
    </source>
</evidence>
<name>A0AAV7WMN1_PLEWA</name>
<sequence>MTSWGVADGAPVSVASSAPERPGLCGPIGSTGREPEEKPVQDECGITAAVADEDGSVRFTELGRDTGI</sequence>
<feature type="region of interest" description="Disordered" evidence="1">
    <location>
        <begin position="1"/>
        <end position="40"/>
    </location>
</feature>
<reference evidence="2" key="1">
    <citation type="journal article" date="2022" name="bioRxiv">
        <title>Sequencing and chromosome-scale assembly of the giantPleurodeles waltlgenome.</title>
        <authorList>
            <person name="Brown T."/>
            <person name="Elewa A."/>
            <person name="Iarovenko S."/>
            <person name="Subramanian E."/>
            <person name="Araus A.J."/>
            <person name="Petzold A."/>
            <person name="Susuki M."/>
            <person name="Suzuki K.-i.T."/>
            <person name="Hayashi T."/>
            <person name="Toyoda A."/>
            <person name="Oliveira C."/>
            <person name="Osipova E."/>
            <person name="Leigh N.D."/>
            <person name="Simon A."/>
            <person name="Yun M.H."/>
        </authorList>
    </citation>
    <scope>NUCLEOTIDE SEQUENCE</scope>
    <source>
        <strain evidence="2">20211129_DDA</strain>
        <tissue evidence="2">Liver</tissue>
    </source>
</reference>
<dbReference type="Proteomes" id="UP001066276">
    <property type="component" value="Chromosome 1_1"/>
</dbReference>